<name>A0A9P7RVP5_9AGAR</name>
<sequence>MSQNTEARSFIQRVQGLLKGAGVSLDDVLQPSLDDEADLRKLFATDRQNPRLNDKHVSLVNIFDTPEYIKTVRARVVKGEEDLTAKYVMPLSETERKKEGKLCMVPNLEEFKKNWSVFTEGSLSQLSDWSNVVAAGGSVLACLSPLPEPAKASKRSIRKYYHSMAYPITSDVDIFLYGMTPEQARCQLFL</sequence>
<dbReference type="EMBL" id="CM032187">
    <property type="protein sequence ID" value="KAG7089908.1"/>
    <property type="molecule type" value="Genomic_DNA"/>
</dbReference>
<accession>A0A9P7RVP5</accession>
<keyword evidence="2" id="KW-1185">Reference proteome</keyword>
<dbReference type="GeneID" id="66080616"/>
<gene>
    <name evidence="1" type="ORF">E1B28_011541</name>
</gene>
<proteinExistence type="predicted"/>
<dbReference type="Proteomes" id="UP001049176">
    <property type="component" value="Chromosome 7"/>
</dbReference>
<dbReference type="OrthoDB" id="539213at2759"/>
<comment type="caution">
    <text evidence="1">The sequence shown here is derived from an EMBL/GenBank/DDBJ whole genome shotgun (WGS) entry which is preliminary data.</text>
</comment>
<dbReference type="KEGG" id="more:E1B28_011541"/>
<evidence type="ECO:0000313" key="1">
    <source>
        <dbReference type="EMBL" id="KAG7089908.1"/>
    </source>
</evidence>
<reference evidence="1" key="1">
    <citation type="journal article" date="2021" name="Genome Biol. Evol.">
        <title>The assembled and annotated genome of the fairy-ring fungus Marasmius oreades.</title>
        <authorList>
            <person name="Hiltunen M."/>
            <person name="Ament-Velasquez S.L."/>
            <person name="Johannesson H."/>
        </authorList>
    </citation>
    <scope>NUCLEOTIDE SEQUENCE</scope>
    <source>
        <strain evidence="1">03SP1</strain>
    </source>
</reference>
<organism evidence="1 2">
    <name type="scientific">Marasmius oreades</name>
    <name type="common">fairy-ring Marasmius</name>
    <dbReference type="NCBI Taxonomy" id="181124"/>
    <lineage>
        <taxon>Eukaryota</taxon>
        <taxon>Fungi</taxon>
        <taxon>Dikarya</taxon>
        <taxon>Basidiomycota</taxon>
        <taxon>Agaricomycotina</taxon>
        <taxon>Agaricomycetes</taxon>
        <taxon>Agaricomycetidae</taxon>
        <taxon>Agaricales</taxon>
        <taxon>Marasmiineae</taxon>
        <taxon>Marasmiaceae</taxon>
        <taxon>Marasmius</taxon>
    </lineage>
</organism>
<dbReference type="AlphaFoldDB" id="A0A9P7RVP5"/>
<protein>
    <submittedName>
        <fullName evidence="1">Uncharacterized protein</fullName>
    </submittedName>
</protein>
<evidence type="ECO:0000313" key="2">
    <source>
        <dbReference type="Proteomes" id="UP001049176"/>
    </source>
</evidence>
<dbReference type="RefSeq" id="XP_043006378.1">
    <property type="nucleotide sequence ID" value="XM_043156591.1"/>
</dbReference>